<sequence length="76" mass="8119">MEDMCKAADGSFLQIEIQRSVQCQTPAAGPGPGPGPGPASATVARQAKRDVDGWCDLFPRRPIVNSDRDSLSKCYP</sequence>
<dbReference type="AlphaFoldDB" id="A0A183IPP1"/>
<evidence type="ECO:0000313" key="2">
    <source>
        <dbReference type="EMBL" id="VDP07675.1"/>
    </source>
</evidence>
<reference evidence="2 3" key="2">
    <citation type="submission" date="2018-11" db="EMBL/GenBank/DDBJ databases">
        <authorList>
            <consortium name="Pathogen Informatics"/>
        </authorList>
    </citation>
    <scope>NUCLEOTIDE SEQUENCE [LARGE SCALE GENOMIC DNA]</scope>
</reference>
<feature type="region of interest" description="Disordered" evidence="1">
    <location>
        <begin position="24"/>
        <end position="45"/>
    </location>
</feature>
<evidence type="ECO:0000313" key="3">
    <source>
        <dbReference type="Proteomes" id="UP000270296"/>
    </source>
</evidence>
<protein>
    <submittedName>
        <fullName evidence="2 4">Uncharacterized protein</fullName>
    </submittedName>
</protein>
<proteinExistence type="predicted"/>
<dbReference type="Proteomes" id="UP000270296">
    <property type="component" value="Unassembled WGS sequence"/>
</dbReference>
<dbReference type="WBParaSite" id="SBAD_0000581001-mRNA-1">
    <property type="protein sequence ID" value="SBAD_0000581001-mRNA-1"/>
    <property type="gene ID" value="SBAD_0000581001"/>
</dbReference>
<name>A0A183IPP1_9BILA</name>
<evidence type="ECO:0000256" key="1">
    <source>
        <dbReference type="SAM" id="MobiDB-lite"/>
    </source>
</evidence>
<organism evidence="4">
    <name type="scientific">Soboliphyme baturini</name>
    <dbReference type="NCBI Taxonomy" id="241478"/>
    <lineage>
        <taxon>Eukaryota</taxon>
        <taxon>Metazoa</taxon>
        <taxon>Ecdysozoa</taxon>
        <taxon>Nematoda</taxon>
        <taxon>Enoplea</taxon>
        <taxon>Dorylaimia</taxon>
        <taxon>Dioctophymatida</taxon>
        <taxon>Dioctophymatoidea</taxon>
        <taxon>Soboliphymatidae</taxon>
        <taxon>Soboliphyme</taxon>
    </lineage>
</organism>
<reference evidence="4" key="1">
    <citation type="submission" date="2016-06" db="UniProtKB">
        <authorList>
            <consortium name="WormBaseParasite"/>
        </authorList>
    </citation>
    <scope>IDENTIFICATION</scope>
</reference>
<dbReference type="EMBL" id="UZAM01009097">
    <property type="protein sequence ID" value="VDP07675.1"/>
    <property type="molecule type" value="Genomic_DNA"/>
</dbReference>
<keyword evidence="3" id="KW-1185">Reference proteome</keyword>
<gene>
    <name evidence="2" type="ORF">SBAD_LOCUS5588</name>
</gene>
<accession>A0A183IPP1</accession>
<evidence type="ECO:0000313" key="4">
    <source>
        <dbReference type="WBParaSite" id="SBAD_0000581001-mRNA-1"/>
    </source>
</evidence>